<proteinExistence type="predicted"/>
<protein>
    <submittedName>
        <fullName evidence="1">Uncharacterized protein</fullName>
    </submittedName>
</protein>
<dbReference type="Proteomes" id="UP001144280">
    <property type="component" value="Unassembled WGS sequence"/>
</dbReference>
<evidence type="ECO:0000313" key="1">
    <source>
        <dbReference type="EMBL" id="GLH96055.1"/>
    </source>
</evidence>
<evidence type="ECO:0000313" key="2">
    <source>
        <dbReference type="Proteomes" id="UP001144280"/>
    </source>
</evidence>
<reference evidence="1" key="1">
    <citation type="submission" date="2022-12" db="EMBL/GenBank/DDBJ databases">
        <title>New Phytohabitans aurantiacus sp. RD004123 nov., an actinomycete isolated from soil.</title>
        <authorList>
            <person name="Triningsih D.W."/>
            <person name="Harunari E."/>
            <person name="Igarashi Y."/>
        </authorList>
    </citation>
    <scope>NUCLEOTIDE SEQUENCE</scope>
    <source>
        <strain evidence="1">RD004123</strain>
    </source>
</reference>
<keyword evidence="2" id="KW-1185">Reference proteome</keyword>
<sequence>MTQASRPYTPCPEPSYVTVVGQGVGLVRVQVTFAPGRAPSSRYRLTAPSTQALVGGAADLVDGGQHGGGGTAEAVPVVVLRGPTSPVALLGHLYRPAVAAIVGTVRVRIRALSQSTFAAMARAHARASVCVVSTSRS</sequence>
<organism evidence="1 2">
    <name type="scientific">Phytohabitans aurantiacus</name>
    <dbReference type="NCBI Taxonomy" id="3016789"/>
    <lineage>
        <taxon>Bacteria</taxon>
        <taxon>Bacillati</taxon>
        <taxon>Actinomycetota</taxon>
        <taxon>Actinomycetes</taxon>
        <taxon>Micromonosporales</taxon>
        <taxon>Micromonosporaceae</taxon>
    </lineage>
</organism>
<dbReference type="EMBL" id="BSDI01000005">
    <property type="protein sequence ID" value="GLH96055.1"/>
    <property type="molecule type" value="Genomic_DNA"/>
</dbReference>
<accession>A0ABQ5QMY8</accession>
<name>A0ABQ5QMY8_9ACTN</name>
<comment type="caution">
    <text evidence="1">The sequence shown here is derived from an EMBL/GenBank/DDBJ whole genome shotgun (WGS) entry which is preliminary data.</text>
</comment>
<gene>
    <name evidence="1" type="ORF">Pa4123_13280</name>
</gene>